<accession>A0A8S1P3N3</accession>
<evidence type="ECO:0000313" key="3">
    <source>
        <dbReference type="Proteomes" id="UP000688137"/>
    </source>
</evidence>
<sequence>MNNYKAVQIQIIDQQCQQLQDSISDLGCYYSLIKKDAKFIDVALFADSNNCVKISLSDPESLISMIIKNLTDKSVLGRLKLSVREILEYKQEYTQWYEFQSECSTQIKVQLKFILLQNDVASPSPIKSSLNNSQQYSLSSNSYQEQSGNSSDKKQMIHPHYLTVGQEHDYPIISQFPTSPTFKRMIDVATQVECENQDLFTLKLDKESLIEQYQQSQNQLMKLQQEFLLQNSLYKEYDSQIKLQLEEIQKMKIQIQNYQKEILLFRQNEQQQQQQKSQPLDDALIEQIKKLKITIKQLEEQNQKQKLELVNQQEISNNLKNQINAITEKLDRNDSILQLTEEQNKYILSLNQQLVLREQEQNTIIQEQQKNIEHLEKQLKEQNNEIDKLNYIIKKDNLFNSVLQRVQEQQLQSYIKIIGPLNEYLDQQKDRLIFN</sequence>
<name>A0A8S1P3N3_PARPR</name>
<feature type="coiled-coil region" evidence="1">
    <location>
        <begin position="206"/>
        <end position="329"/>
    </location>
</feature>
<reference evidence="2" key="1">
    <citation type="submission" date="2021-01" db="EMBL/GenBank/DDBJ databases">
        <authorList>
            <consortium name="Genoscope - CEA"/>
            <person name="William W."/>
        </authorList>
    </citation>
    <scope>NUCLEOTIDE SEQUENCE</scope>
</reference>
<comment type="caution">
    <text evidence="2">The sequence shown here is derived from an EMBL/GenBank/DDBJ whole genome shotgun (WGS) entry which is preliminary data.</text>
</comment>
<keyword evidence="1" id="KW-0175">Coiled coil</keyword>
<dbReference type="EMBL" id="CAJJDM010000107">
    <property type="protein sequence ID" value="CAD8097628.1"/>
    <property type="molecule type" value="Genomic_DNA"/>
</dbReference>
<organism evidence="2 3">
    <name type="scientific">Paramecium primaurelia</name>
    <dbReference type="NCBI Taxonomy" id="5886"/>
    <lineage>
        <taxon>Eukaryota</taxon>
        <taxon>Sar</taxon>
        <taxon>Alveolata</taxon>
        <taxon>Ciliophora</taxon>
        <taxon>Intramacronucleata</taxon>
        <taxon>Oligohymenophorea</taxon>
        <taxon>Peniculida</taxon>
        <taxon>Parameciidae</taxon>
        <taxon>Paramecium</taxon>
    </lineage>
</organism>
<proteinExistence type="predicted"/>
<gene>
    <name evidence="2" type="ORF">PPRIM_AZ9-3.1.T1040137</name>
</gene>
<evidence type="ECO:0000256" key="1">
    <source>
        <dbReference type="SAM" id="Coils"/>
    </source>
</evidence>
<keyword evidence="3" id="KW-1185">Reference proteome</keyword>
<dbReference type="AlphaFoldDB" id="A0A8S1P3N3"/>
<dbReference type="Proteomes" id="UP000688137">
    <property type="component" value="Unassembled WGS sequence"/>
</dbReference>
<evidence type="ECO:0000313" key="2">
    <source>
        <dbReference type="EMBL" id="CAD8097628.1"/>
    </source>
</evidence>
<feature type="coiled-coil region" evidence="1">
    <location>
        <begin position="358"/>
        <end position="392"/>
    </location>
</feature>
<dbReference type="OMA" id="VECENQD"/>
<protein>
    <submittedName>
        <fullName evidence="2">Uncharacterized protein</fullName>
    </submittedName>
</protein>